<dbReference type="Proteomes" id="UP000746747">
    <property type="component" value="Unassembled WGS sequence"/>
</dbReference>
<keyword evidence="1 3" id="KW-0863">Zinc-finger</keyword>
<dbReference type="PROSITE" id="PS50089">
    <property type="entry name" value="ZF_RING_2"/>
    <property type="match status" value="1"/>
</dbReference>
<proteinExistence type="predicted"/>
<evidence type="ECO:0000256" key="3">
    <source>
        <dbReference type="PROSITE-ProRule" id="PRU00175"/>
    </source>
</evidence>
<dbReference type="GO" id="GO:0008270">
    <property type="term" value="F:zinc ion binding"/>
    <property type="evidence" value="ECO:0007669"/>
    <property type="project" value="UniProtKB-KW"/>
</dbReference>
<protein>
    <recommendedName>
        <fullName evidence="4">RING-type domain-containing protein</fullName>
    </recommendedName>
</protein>
<keyword evidence="6" id="KW-1185">Reference proteome</keyword>
<evidence type="ECO:0000256" key="1">
    <source>
        <dbReference type="ARBA" id="ARBA00022771"/>
    </source>
</evidence>
<evidence type="ECO:0000259" key="4">
    <source>
        <dbReference type="PROSITE" id="PS50089"/>
    </source>
</evidence>
<sequence>MFVIPNCQPAMQLYGLLEIKLCTNVENMETREALEHRLQLLGIKNSTIQEKSDIKTSFETNNPDKRITLIADPFEPISFEQKLENKMIGRKCSVQSWLWHQYLLRHGNCSLCERPFNGLHEVVVVLTCAHAVHPECAQEIHQNRNGCQRCEVSQAELDHRKRRGRDDRKRCLCWRWCVRQTHSLLLC</sequence>
<reference evidence="5" key="1">
    <citation type="submission" date="2021-09" db="EMBL/GenBank/DDBJ databases">
        <authorList>
            <consortium name="Pathogen Informatics"/>
        </authorList>
    </citation>
    <scope>NUCLEOTIDE SEQUENCE</scope>
</reference>
<dbReference type="AlphaFoldDB" id="A0A8J2QAL1"/>
<gene>
    <name evidence="5" type="ORF">CJOHNSTONI_LOCUS6988</name>
</gene>
<evidence type="ECO:0000313" key="5">
    <source>
        <dbReference type="EMBL" id="CAG9537135.1"/>
    </source>
</evidence>
<keyword evidence="1 3" id="KW-0479">Metal-binding</keyword>
<dbReference type="OrthoDB" id="5846578at2759"/>
<dbReference type="EMBL" id="CAKAEH010001520">
    <property type="protein sequence ID" value="CAG9537135.1"/>
    <property type="molecule type" value="Genomic_DNA"/>
</dbReference>
<organism evidence="5 6">
    <name type="scientific">Cercopithifilaria johnstoni</name>
    <dbReference type="NCBI Taxonomy" id="2874296"/>
    <lineage>
        <taxon>Eukaryota</taxon>
        <taxon>Metazoa</taxon>
        <taxon>Ecdysozoa</taxon>
        <taxon>Nematoda</taxon>
        <taxon>Chromadorea</taxon>
        <taxon>Rhabditida</taxon>
        <taxon>Spirurina</taxon>
        <taxon>Spiruromorpha</taxon>
        <taxon>Filarioidea</taxon>
        <taxon>Onchocercidae</taxon>
        <taxon>Cercopithifilaria</taxon>
    </lineage>
</organism>
<keyword evidence="2" id="KW-0862">Zinc</keyword>
<feature type="domain" description="RING-type" evidence="4">
    <location>
        <begin position="109"/>
        <end position="151"/>
    </location>
</feature>
<comment type="caution">
    <text evidence="5">The sequence shown here is derived from an EMBL/GenBank/DDBJ whole genome shotgun (WGS) entry which is preliminary data.</text>
</comment>
<accession>A0A8J2QAL1</accession>
<evidence type="ECO:0000313" key="6">
    <source>
        <dbReference type="Proteomes" id="UP000746747"/>
    </source>
</evidence>
<name>A0A8J2QAL1_9BILA</name>
<evidence type="ECO:0000256" key="2">
    <source>
        <dbReference type="ARBA" id="ARBA00022833"/>
    </source>
</evidence>
<dbReference type="SUPFAM" id="SSF57850">
    <property type="entry name" value="RING/U-box"/>
    <property type="match status" value="1"/>
</dbReference>
<dbReference type="InterPro" id="IPR001841">
    <property type="entry name" value="Znf_RING"/>
</dbReference>